<dbReference type="InterPro" id="IPR001841">
    <property type="entry name" value="Znf_RING"/>
</dbReference>
<evidence type="ECO:0000256" key="2">
    <source>
        <dbReference type="ARBA" id="ARBA00022679"/>
    </source>
</evidence>
<dbReference type="GO" id="GO:0016567">
    <property type="term" value="P:protein ubiquitination"/>
    <property type="evidence" value="ECO:0007669"/>
    <property type="project" value="InterPro"/>
</dbReference>
<dbReference type="GO" id="GO:0016740">
    <property type="term" value="F:transferase activity"/>
    <property type="evidence" value="ECO:0007669"/>
    <property type="project" value="UniProtKB-KW"/>
</dbReference>
<protein>
    <submittedName>
        <fullName evidence="13">RING-H2 finger protein ATL79-like</fullName>
    </submittedName>
</protein>
<evidence type="ECO:0000256" key="9">
    <source>
        <dbReference type="PROSITE-ProRule" id="PRU00175"/>
    </source>
</evidence>
<evidence type="ECO:0000259" key="11">
    <source>
        <dbReference type="PROSITE" id="PS50089"/>
    </source>
</evidence>
<evidence type="ECO:0000313" key="13">
    <source>
        <dbReference type="RefSeq" id="XP_026662405.2"/>
    </source>
</evidence>
<dbReference type="Proteomes" id="UP000228380">
    <property type="component" value="Chromosome 5"/>
</dbReference>
<name>A0A8B8J766_PHODC</name>
<evidence type="ECO:0000256" key="5">
    <source>
        <dbReference type="ARBA" id="ARBA00022833"/>
    </source>
</evidence>
<evidence type="ECO:0000256" key="8">
    <source>
        <dbReference type="ARBA" id="ARBA00024209"/>
    </source>
</evidence>
<keyword evidence="2" id="KW-0808">Transferase</keyword>
<comment type="subcellular location">
    <subcellularLocation>
        <location evidence="1">Membrane</location>
        <topology evidence="1">Single-pass membrane protein</topology>
    </subcellularLocation>
</comment>
<dbReference type="AlphaFoldDB" id="A0A8B8J766"/>
<evidence type="ECO:0000256" key="4">
    <source>
        <dbReference type="ARBA" id="ARBA00022723"/>
    </source>
</evidence>
<dbReference type="KEGG" id="pda:103712211"/>
<evidence type="ECO:0000256" key="6">
    <source>
        <dbReference type="ARBA" id="ARBA00022989"/>
    </source>
</evidence>
<dbReference type="PANTHER" id="PTHR46905:SF1">
    <property type="entry name" value="RING-TYPE E3 UBIQUITIN TRANSFERASE"/>
    <property type="match status" value="1"/>
</dbReference>
<evidence type="ECO:0000256" key="10">
    <source>
        <dbReference type="SAM" id="MobiDB-lite"/>
    </source>
</evidence>
<dbReference type="InterPro" id="IPR044602">
    <property type="entry name" value="ATL10/ATL72-79-like"/>
</dbReference>
<sequence length="131" mass="14145">MVTILVVLVCVTILAFSLHAAASCLLRRYRRRLRHDDQHETPEEEKGKSGREAASPEETLPSLVYTAGTRLAGAAAECAICLAEFAEGERVRVLPACNHGFHVKCVQAWLATGSSCPTCRTPASGDLPEEP</sequence>
<keyword evidence="5" id="KW-0862">Zinc</keyword>
<keyword evidence="7" id="KW-0472">Membrane</keyword>
<dbReference type="PROSITE" id="PS50089">
    <property type="entry name" value="ZF_RING_2"/>
    <property type="match status" value="1"/>
</dbReference>
<evidence type="ECO:0000313" key="12">
    <source>
        <dbReference type="Proteomes" id="UP000228380"/>
    </source>
</evidence>
<dbReference type="RefSeq" id="XP_026662405.2">
    <property type="nucleotide sequence ID" value="XM_026806604.2"/>
</dbReference>
<reference evidence="12" key="1">
    <citation type="journal article" date="2019" name="Nat. Commun.">
        <title>Genome-wide association mapping of date palm fruit traits.</title>
        <authorList>
            <person name="Hazzouri K.M."/>
            <person name="Gros-Balthazard M."/>
            <person name="Flowers J.M."/>
            <person name="Copetti D."/>
            <person name="Lemansour A."/>
            <person name="Lebrun M."/>
            <person name="Masmoudi K."/>
            <person name="Ferrand S."/>
            <person name="Dhar M.I."/>
            <person name="Fresquez Z.A."/>
            <person name="Rosas U."/>
            <person name="Zhang J."/>
            <person name="Talag J."/>
            <person name="Lee S."/>
            <person name="Kudrna D."/>
            <person name="Powell R.F."/>
            <person name="Leitch I.J."/>
            <person name="Krueger R.R."/>
            <person name="Wing R.A."/>
            <person name="Amiri K.M.A."/>
            <person name="Purugganan M.D."/>
        </authorList>
    </citation>
    <scope>NUCLEOTIDE SEQUENCE [LARGE SCALE GENOMIC DNA]</scope>
    <source>
        <strain evidence="12">cv. Khalas</strain>
    </source>
</reference>
<dbReference type="Gene3D" id="3.30.40.10">
    <property type="entry name" value="Zinc/RING finger domain, C3HC4 (zinc finger)"/>
    <property type="match status" value="1"/>
</dbReference>
<dbReference type="GO" id="GO:0008270">
    <property type="term" value="F:zinc ion binding"/>
    <property type="evidence" value="ECO:0007669"/>
    <property type="project" value="UniProtKB-KW"/>
</dbReference>
<feature type="domain" description="RING-type" evidence="11">
    <location>
        <begin position="78"/>
        <end position="120"/>
    </location>
</feature>
<keyword evidence="3" id="KW-0812">Transmembrane</keyword>
<dbReference type="PANTHER" id="PTHR46905">
    <property type="entry name" value="RING-H2 FINGER PROTEIN ATL78"/>
    <property type="match status" value="1"/>
</dbReference>
<accession>A0A8B8J766</accession>
<evidence type="ECO:0000256" key="7">
    <source>
        <dbReference type="ARBA" id="ARBA00023136"/>
    </source>
</evidence>
<evidence type="ECO:0000256" key="1">
    <source>
        <dbReference type="ARBA" id="ARBA00004167"/>
    </source>
</evidence>
<dbReference type="InterPro" id="IPR013083">
    <property type="entry name" value="Znf_RING/FYVE/PHD"/>
</dbReference>
<dbReference type="GO" id="GO:0016020">
    <property type="term" value="C:membrane"/>
    <property type="evidence" value="ECO:0007669"/>
    <property type="project" value="UniProtKB-SubCell"/>
</dbReference>
<keyword evidence="4" id="KW-0479">Metal-binding</keyword>
<keyword evidence="6" id="KW-1133">Transmembrane helix</keyword>
<dbReference type="SUPFAM" id="SSF57850">
    <property type="entry name" value="RING/U-box"/>
    <property type="match status" value="1"/>
</dbReference>
<gene>
    <name evidence="13" type="primary">LOC103712211</name>
</gene>
<keyword evidence="12" id="KW-1185">Reference proteome</keyword>
<dbReference type="SMART" id="SM00184">
    <property type="entry name" value="RING"/>
    <property type="match status" value="1"/>
</dbReference>
<keyword evidence="9" id="KW-0863">Zinc-finger</keyword>
<proteinExistence type="inferred from homology"/>
<dbReference type="OrthoDB" id="8062037at2759"/>
<evidence type="ECO:0000256" key="3">
    <source>
        <dbReference type="ARBA" id="ARBA00022692"/>
    </source>
</evidence>
<comment type="similarity">
    <text evidence="8">Belongs to the RING-type zinc finger family. ATL subfamily.</text>
</comment>
<feature type="region of interest" description="Disordered" evidence="10">
    <location>
        <begin position="35"/>
        <end position="59"/>
    </location>
</feature>
<organism evidence="12 13">
    <name type="scientific">Phoenix dactylifera</name>
    <name type="common">Date palm</name>
    <dbReference type="NCBI Taxonomy" id="42345"/>
    <lineage>
        <taxon>Eukaryota</taxon>
        <taxon>Viridiplantae</taxon>
        <taxon>Streptophyta</taxon>
        <taxon>Embryophyta</taxon>
        <taxon>Tracheophyta</taxon>
        <taxon>Spermatophyta</taxon>
        <taxon>Magnoliopsida</taxon>
        <taxon>Liliopsida</taxon>
        <taxon>Arecaceae</taxon>
        <taxon>Coryphoideae</taxon>
        <taxon>Phoeniceae</taxon>
        <taxon>Phoenix</taxon>
    </lineage>
</organism>
<reference evidence="13" key="2">
    <citation type="submission" date="2025-08" db="UniProtKB">
        <authorList>
            <consortium name="RefSeq"/>
        </authorList>
    </citation>
    <scope>IDENTIFICATION</scope>
    <source>
        <tissue evidence="13">Young leaves</tissue>
    </source>
</reference>
<dbReference type="Pfam" id="PF13639">
    <property type="entry name" value="zf-RING_2"/>
    <property type="match status" value="1"/>
</dbReference>
<dbReference type="GeneID" id="103712211"/>
<feature type="compositionally biased region" description="Basic and acidic residues" evidence="10">
    <location>
        <begin position="35"/>
        <end position="51"/>
    </location>
</feature>